<evidence type="ECO:0000259" key="3">
    <source>
        <dbReference type="Pfam" id="PF07635"/>
    </source>
</evidence>
<protein>
    <recommendedName>
        <fullName evidence="5">DUF1587 domain-containing protein</fullName>
    </recommendedName>
</protein>
<dbReference type="AlphaFoldDB" id="A0A382NYY4"/>
<evidence type="ECO:0008006" key="5">
    <source>
        <dbReference type="Google" id="ProtNLM"/>
    </source>
</evidence>
<reference evidence="4" key="1">
    <citation type="submission" date="2018-05" db="EMBL/GenBank/DDBJ databases">
        <authorList>
            <person name="Lanie J.A."/>
            <person name="Ng W.-L."/>
            <person name="Kazmierczak K.M."/>
            <person name="Andrzejewski T.M."/>
            <person name="Davidsen T.M."/>
            <person name="Wayne K.J."/>
            <person name="Tettelin H."/>
            <person name="Glass J.I."/>
            <person name="Rusch D."/>
            <person name="Podicherti R."/>
            <person name="Tsui H.-C.T."/>
            <person name="Winkler M.E."/>
        </authorList>
    </citation>
    <scope>NUCLEOTIDE SEQUENCE</scope>
</reference>
<dbReference type="Pfam" id="PF07626">
    <property type="entry name" value="PSD3"/>
    <property type="match status" value="1"/>
</dbReference>
<dbReference type="InterPro" id="IPR011429">
    <property type="entry name" value="Cyt_c_Planctomycete-type"/>
</dbReference>
<feature type="compositionally biased region" description="Basic and acidic residues" evidence="1">
    <location>
        <begin position="9"/>
        <end position="21"/>
    </location>
</feature>
<sequence length="300" mass="34447">MAQGQEPGVTEKKTPPAFHHGETPTIAAFFKAHCTKCHNAEKKKGGINLLKFTGFRQENAKHWQEVLDNLQRGDMPPEKSIQPNIKNRKLFVAQVLAQLDRVFADSDERDFRFTRLSNSQIAWSLRDLLKIDRDFSADLIEDPVGKHGESLQSELELTAGHMEVYLSALQKAVGLAVPNLNSPPKPYVLKGNDWEKQHYLNRNDLAHGPRRHHRRYRGPQWLGDDFEVPVPPNHFFRIYVDDNRQEGRFRVRIRVRNEPPQDGGALTKHEFSVFFDRGFKSPQHTIGSFTVEAKPGPQEF</sequence>
<dbReference type="InterPro" id="IPR013036">
    <property type="entry name" value="DUF1587"/>
</dbReference>
<gene>
    <name evidence="4" type="ORF">METZ01_LOCUS318429</name>
</gene>
<evidence type="ECO:0000256" key="1">
    <source>
        <dbReference type="SAM" id="MobiDB-lite"/>
    </source>
</evidence>
<proteinExistence type="predicted"/>
<evidence type="ECO:0000259" key="2">
    <source>
        <dbReference type="Pfam" id="PF07626"/>
    </source>
</evidence>
<organism evidence="4">
    <name type="scientific">marine metagenome</name>
    <dbReference type="NCBI Taxonomy" id="408172"/>
    <lineage>
        <taxon>unclassified sequences</taxon>
        <taxon>metagenomes</taxon>
        <taxon>ecological metagenomes</taxon>
    </lineage>
</organism>
<dbReference type="EMBL" id="UINC01103302">
    <property type="protein sequence ID" value="SVC65575.1"/>
    <property type="molecule type" value="Genomic_DNA"/>
</dbReference>
<feature type="non-terminal residue" evidence="4">
    <location>
        <position position="300"/>
    </location>
</feature>
<name>A0A382NYY4_9ZZZZ</name>
<feature type="domain" description="Cytochrome C Planctomycete-type" evidence="3">
    <location>
        <begin position="34"/>
        <end position="78"/>
    </location>
</feature>
<dbReference type="Pfam" id="PF07635">
    <property type="entry name" value="PSCyt1"/>
    <property type="match status" value="1"/>
</dbReference>
<feature type="domain" description="DUF1587" evidence="2">
    <location>
        <begin position="115"/>
        <end position="177"/>
    </location>
</feature>
<feature type="region of interest" description="Disordered" evidence="1">
    <location>
        <begin position="1"/>
        <end position="21"/>
    </location>
</feature>
<accession>A0A382NYY4</accession>
<evidence type="ECO:0000313" key="4">
    <source>
        <dbReference type="EMBL" id="SVC65575.1"/>
    </source>
</evidence>